<protein>
    <submittedName>
        <fullName evidence="1">Uncharacterized protein</fullName>
    </submittedName>
</protein>
<evidence type="ECO:0000313" key="2">
    <source>
        <dbReference type="Proteomes" id="UP000189337"/>
    </source>
</evidence>
<name>A0AB73LUT8_9LEPT</name>
<sequence>MKAQCLRSLRITRPLTLLAELNDTALYGSLIFALQRAFDYAPLSTAISLAMDRSIGFGTRCKVSLRRLVVFANAKVVYKPIWIRSK</sequence>
<reference evidence="1 2" key="1">
    <citation type="submission" date="2017-01" db="EMBL/GenBank/DDBJ databases">
        <title>Comparative genomic analysis of Brazilian Leptospira santarosai.</title>
        <authorList>
            <person name="Moreno L.Z."/>
            <person name="Miraglia F."/>
            <person name="Kremer F.S."/>
            <person name="Eslabao M.R."/>
            <person name="Lilenbaum W."/>
            <person name="Dellagostin O.A."/>
            <person name="Moreno A.M."/>
        </authorList>
    </citation>
    <scope>NUCLEOTIDE SEQUENCE [LARGE SCALE GENOMIC DNA]</scope>
    <source>
        <strain evidence="1 2">M52/8-19</strain>
    </source>
</reference>
<accession>A0AB73LUT8</accession>
<dbReference type="Proteomes" id="UP000189337">
    <property type="component" value="Unassembled WGS sequence"/>
</dbReference>
<gene>
    <name evidence="1" type="ORF">BWD14_06055</name>
</gene>
<dbReference type="AlphaFoldDB" id="A0AB73LUT8"/>
<dbReference type="EMBL" id="MTSU01000004">
    <property type="protein sequence ID" value="ONF93627.1"/>
    <property type="molecule type" value="Genomic_DNA"/>
</dbReference>
<evidence type="ECO:0000313" key="1">
    <source>
        <dbReference type="EMBL" id="ONF93627.1"/>
    </source>
</evidence>
<proteinExistence type="predicted"/>
<comment type="caution">
    <text evidence="1">The sequence shown here is derived from an EMBL/GenBank/DDBJ whole genome shotgun (WGS) entry which is preliminary data.</text>
</comment>
<organism evidence="1 2">
    <name type="scientific">Leptospira santarosai</name>
    <dbReference type="NCBI Taxonomy" id="28183"/>
    <lineage>
        <taxon>Bacteria</taxon>
        <taxon>Pseudomonadati</taxon>
        <taxon>Spirochaetota</taxon>
        <taxon>Spirochaetia</taxon>
        <taxon>Leptospirales</taxon>
        <taxon>Leptospiraceae</taxon>
        <taxon>Leptospira</taxon>
    </lineage>
</organism>